<keyword evidence="9" id="KW-1185">Reference proteome</keyword>
<keyword evidence="2 8" id="KW-0436">Ligase</keyword>
<dbReference type="RefSeq" id="WP_110032565.1">
    <property type="nucleotide sequence ID" value="NZ_QGTR01000003.1"/>
</dbReference>
<evidence type="ECO:0000256" key="3">
    <source>
        <dbReference type="ARBA" id="ARBA00022723"/>
    </source>
</evidence>
<evidence type="ECO:0000256" key="5">
    <source>
        <dbReference type="ARBA" id="ARBA00022840"/>
    </source>
</evidence>
<gene>
    <name evidence="8" type="ORF">DFR52_103541</name>
</gene>
<evidence type="ECO:0000259" key="7">
    <source>
        <dbReference type="Pfam" id="PF13193"/>
    </source>
</evidence>
<evidence type="ECO:0000259" key="6">
    <source>
        <dbReference type="Pfam" id="PF00501"/>
    </source>
</evidence>
<evidence type="ECO:0000256" key="4">
    <source>
        <dbReference type="ARBA" id="ARBA00022741"/>
    </source>
</evidence>
<dbReference type="InterPro" id="IPR045310">
    <property type="entry name" value="Pcs60-like"/>
</dbReference>
<dbReference type="GO" id="GO:0031956">
    <property type="term" value="F:medium-chain fatty acid-CoA ligase activity"/>
    <property type="evidence" value="ECO:0007669"/>
    <property type="project" value="TreeGrafter"/>
</dbReference>
<feature type="domain" description="AMP-binding enzyme C-terminal" evidence="7">
    <location>
        <begin position="420"/>
        <end position="495"/>
    </location>
</feature>
<dbReference type="OrthoDB" id="9803968at2"/>
<dbReference type="InterPro" id="IPR020845">
    <property type="entry name" value="AMP-binding_CS"/>
</dbReference>
<dbReference type="GO" id="GO:0005524">
    <property type="term" value="F:ATP binding"/>
    <property type="evidence" value="ECO:0007669"/>
    <property type="project" value="UniProtKB-KW"/>
</dbReference>
<dbReference type="EMBL" id="QGTR01000003">
    <property type="protein sequence ID" value="PWW00338.1"/>
    <property type="molecule type" value="Genomic_DNA"/>
</dbReference>
<reference evidence="8 9" key="1">
    <citation type="submission" date="2018-05" db="EMBL/GenBank/DDBJ databases">
        <title>Genomic Encyclopedia of Type Strains, Phase IV (KMG-IV): sequencing the most valuable type-strain genomes for metagenomic binning, comparative biology and taxonomic classification.</title>
        <authorList>
            <person name="Goeker M."/>
        </authorList>
    </citation>
    <scope>NUCLEOTIDE SEQUENCE [LARGE SCALE GENOMIC DNA]</scope>
    <source>
        <strain evidence="8 9">DSM 16791</strain>
    </source>
</reference>
<dbReference type="Gene3D" id="3.40.50.12780">
    <property type="entry name" value="N-terminal domain of ligase-like"/>
    <property type="match status" value="1"/>
</dbReference>
<sequence>MGSTLKALLAPHADDLPAVGAPGRPWLSHGGLRRLAGAVAADLRAAGIGALDRVAIVLPNGPEMATAFVTIAQAAVTAPLNPGYRQEEFEFYLDDLKARALVIPQAYDGPALAAAEKLGIAVLRLVSGPELPAGRFSLAASGAAPSPAAAAEPGPDDIALILHTSGTTSRPKIVPLTQANVAASAEHIRETLALTPVDRCLNVMPLFHIHGLIAAVAASLSAGASIWCAPGFDALKFFGWMKDAEPSWYTAVPTMHQAILTRAERNREIIDATPLRFLRSSSASLPAQVMTALAETFGAPVVEAYGMTEAAHQMACNPLPPRAQKPGSVGVAAGPLVRIAHEVENRLITSTGEVVISGPNVTPGYEGNPDANARSFFMADGQRWFRTGDQGAFDGDGYLSLTGRLKEIINRGGEKISPLEVDGVLLDHPAVAQVVTFAMPHAKLGEEVAAAVVLREGISATEREIRDFAAGRMADFKVPRKVIILDEIPKGATGKMQRIGLAEKLGLADA</sequence>
<proteinExistence type="inferred from homology"/>
<dbReference type="Pfam" id="PF13193">
    <property type="entry name" value="AMP-binding_C"/>
    <property type="match status" value="1"/>
</dbReference>
<dbReference type="SUPFAM" id="SSF56801">
    <property type="entry name" value="Acetyl-CoA synthetase-like"/>
    <property type="match status" value="1"/>
</dbReference>
<evidence type="ECO:0000313" key="8">
    <source>
        <dbReference type="EMBL" id="PWW00338.1"/>
    </source>
</evidence>
<dbReference type="PROSITE" id="PS00455">
    <property type="entry name" value="AMP_BINDING"/>
    <property type="match status" value="1"/>
</dbReference>
<keyword evidence="5" id="KW-0067">ATP-binding</keyword>
<comment type="caution">
    <text evidence="8">The sequence shown here is derived from an EMBL/GenBank/DDBJ whole genome shotgun (WGS) entry which is preliminary data.</text>
</comment>
<keyword evidence="3" id="KW-0479">Metal-binding</keyword>
<dbReference type="InterPro" id="IPR025110">
    <property type="entry name" value="AMP-bd_C"/>
</dbReference>
<dbReference type="Pfam" id="PF00501">
    <property type="entry name" value="AMP-binding"/>
    <property type="match status" value="1"/>
</dbReference>
<dbReference type="GO" id="GO:0006631">
    <property type="term" value="P:fatty acid metabolic process"/>
    <property type="evidence" value="ECO:0007669"/>
    <property type="project" value="TreeGrafter"/>
</dbReference>
<dbReference type="CDD" id="cd05926">
    <property type="entry name" value="FACL_fum10p_like"/>
    <property type="match status" value="1"/>
</dbReference>
<organism evidence="8 9">
    <name type="scientific">Hoeflea marina</name>
    <dbReference type="NCBI Taxonomy" id="274592"/>
    <lineage>
        <taxon>Bacteria</taxon>
        <taxon>Pseudomonadati</taxon>
        <taxon>Pseudomonadota</taxon>
        <taxon>Alphaproteobacteria</taxon>
        <taxon>Hyphomicrobiales</taxon>
        <taxon>Rhizobiaceae</taxon>
        <taxon>Hoeflea</taxon>
    </lineage>
</organism>
<evidence type="ECO:0000256" key="2">
    <source>
        <dbReference type="ARBA" id="ARBA00022598"/>
    </source>
</evidence>
<keyword evidence="4" id="KW-0547">Nucleotide-binding</keyword>
<evidence type="ECO:0000256" key="1">
    <source>
        <dbReference type="ARBA" id="ARBA00006432"/>
    </source>
</evidence>
<dbReference type="InterPro" id="IPR000873">
    <property type="entry name" value="AMP-dep_synth/lig_dom"/>
</dbReference>
<dbReference type="PANTHER" id="PTHR43201">
    <property type="entry name" value="ACYL-COA SYNTHETASE"/>
    <property type="match status" value="1"/>
</dbReference>
<name>A0A317PKN4_9HYPH</name>
<accession>A0A317PKN4</accession>
<dbReference type="Proteomes" id="UP000246352">
    <property type="component" value="Unassembled WGS sequence"/>
</dbReference>
<dbReference type="InterPro" id="IPR042099">
    <property type="entry name" value="ANL_N_sf"/>
</dbReference>
<dbReference type="GO" id="GO:0046872">
    <property type="term" value="F:metal ion binding"/>
    <property type="evidence" value="ECO:0007669"/>
    <property type="project" value="UniProtKB-KW"/>
</dbReference>
<comment type="similarity">
    <text evidence="1">Belongs to the ATP-dependent AMP-binding enzyme family.</text>
</comment>
<dbReference type="PANTHER" id="PTHR43201:SF5">
    <property type="entry name" value="MEDIUM-CHAIN ACYL-COA LIGASE ACSF2, MITOCHONDRIAL"/>
    <property type="match status" value="1"/>
</dbReference>
<evidence type="ECO:0000313" key="9">
    <source>
        <dbReference type="Proteomes" id="UP000246352"/>
    </source>
</evidence>
<feature type="domain" description="AMP-dependent synthetase/ligase" evidence="6">
    <location>
        <begin position="16"/>
        <end position="365"/>
    </location>
</feature>
<protein>
    <submittedName>
        <fullName evidence="8">Acyl-CoA synthetase (AMP-forming)/AMP-acid ligase II</fullName>
    </submittedName>
</protein>
<dbReference type="AlphaFoldDB" id="A0A317PKN4"/>
<dbReference type="InterPro" id="IPR045851">
    <property type="entry name" value="AMP-bd_C_sf"/>
</dbReference>
<dbReference type="Gene3D" id="3.30.300.30">
    <property type="match status" value="1"/>
</dbReference>